<dbReference type="Proteomes" id="UP000724874">
    <property type="component" value="Unassembled WGS sequence"/>
</dbReference>
<dbReference type="PANTHER" id="PTHR12286">
    <property type="entry name" value="SACCHAROPINE DEHYDROGENASE-LIKE OXIDOREDUCTASE"/>
    <property type="match status" value="1"/>
</dbReference>
<accession>A0A9P5P0Q6</accession>
<dbReference type="GO" id="GO:0005886">
    <property type="term" value="C:plasma membrane"/>
    <property type="evidence" value="ECO:0007669"/>
    <property type="project" value="TreeGrafter"/>
</dbReference>
<comment type="similarity">
    <text evidence="1">Belongs to the saccharopine dehydrogenase family.</text>
</comment>
<feature type="domain" description="Saccharopine dehydrogenase NADP binding" evidence="3">
    <location>
        <begin position="7"/>
        <end position="134"/>
    </location>
</feature>
<organism evidence="4 5">
    <name type="scientific">Gymnopilus junonius</name>
    <name type="common">Spectacular rustgill mushroom</name>
    <name type="synonym">Gymnopilus spectabilis subsp. junonius</name>
    <dbReference type="NCBI Taxonomy" id="109634"/>
    <lineage>
        <taxon>Eukaryota</taxon>
        <taxon>Fungi</taxon>
        <taxon>Dikarya</taxon>
        <taxon>Basidiomycota</taxon>
        <taxon>Agaricomycotina</taxon>
        <taxon>Agaricomycetes</taxon>
        <taxon>Agaricomycetidae</taxon>
        <taxon>Agaricales</taxon>
        <taxon>Agaricineae</taxon>
        <taxon>Hymenogastraceae</taxon>
        <taxon>Gymnopilus</taxon>
    </lineage>
</organism>
<keyword evidence="2" id="KW-1133">Transmembrane helix</keyword>
<dbReference type="InterPro" id="IPR005097">
    <property type="entry name" value="Sacchrp_dh_NADP-bd"/>
</dbReference>
<dbReference type="OrthoDB" id="10268090at2759"/>
<keyword evidence="5" id="KW-1185">Reference proteome</keyword>
<keyword evidence="2" id="KW-0812">Transmembrane</keyword>
<evidence type="ECO:0000256" key="2">
    <source>
        <dbReference type="SAM" id="Phobius"/>
    </source>
</evidence>
<dbReference type="InterPro" id="IPR051276">
    <property type="entry name" value="Saccharopine_DH-like_oxidrdct"/>
</dbReference>
<evidence type="ECO:0000256" key="1">
    <source>
        <dbReference type="ARBA" id="ARBA00038048"/>
    </source>
</evidence>
<dbReference type="InterPro" id="IPR036291">
    <property type="entry name" value="NAD(P)-bd_dom_sf"/>
</dbReference>
<name>A0A9P5P0Q6_GYMJU</name>
<dbReference type="GO" id="GO:0009247">
    <property type="term" value="P:glycolipid biosynthetic process"/>
    <property type="evidence" value="ECO:0007669"/>
    <property type="project" value="TreeGrafter"/>
</dbReference>
<dbReference type="SUPFAM" id="SSF51735">
    <property type="entry name" value="NAD(P)-binding Rossmann-fold domains"/>
    <property type="match status" value="1"/>
</dbReference>
<gene>
    <name evidence="4" type="ORF">CPB84DRAFT_1812407</name>
</gene>
<evidence type="ECO:0000313" key="4">
    <source>
        <dbReference type="EMBL" id="KAF8911602.1"/>
    </source>
</evidence>
<protein>
    <submittedName>
        <fullName evidence="4">Saccharopine dehydrogenase-domain-containing protein</fullName>
    </submittedName>
</protein>
<dbReference type="AlphaFoldDB" id="A0A9P5P0Q6"/>
<sequence length="447" mass="48506">MPDKTDILILGATGFTGGLITRYLSTHPQRSHFTLAVGARSLQKLQKLVQDHTLPSSVKLVQVDVTKDEEIEAAVKSTRVVINVVGPYWHWGTPVVRACARNGVKYVDLTGEPAWIRKIILEFDYLATKTGAVIVPSCGFDSIPSDLTVYLSNKTLKSAGTSPDGDFLALGESTNVFRLRGGFSGGTVASFLAAIEDTPHKEAVESRLPYVLSPFIGLCGSRPRFVYSLPVPGGETIKGGLFFMAPTNAQLVRRTFGLLELQTREDTSKEARVARYGPKFHYEEFMATSGTLSAFTLTAAIVFGFGLMLIRPIRNIIKRLLPQPGEGPSDEEMQKGFFNVTNISKSASSPPLTVKSVFKGSGDPGYLLTAILISESALCFILPPASESAKIQNEEKDNLHALTPLAHKGGILTPMAAFGDELIRRLEETGRFGFSSSVIDETGKKDF</sequence>
<evidence type="ECO:0000313" key="5">
    <source>
        <dbReference type="Proteomes" id="UP000724874"/>
    </source>
</evidence>
<dbReference type="Gene3D" id="3.40.50.720">
    <property type="entry name" value="NAD(P)-binding Rossmann-like Domain"/>
    <property type="match status" value="1"/>
</dbReference>
<dbReference type="EMBL" id="JADNYJ010000004">
    <property type="protein sequence ID" value="KAF8911602.1"/>
    <property type="molecule type" value="Genomic_DNA"/>
</dbReference>
<dbReference type="Pfam" id="PF03435">
    <property type="entry name" value="Sacchrp_dh_NADP"/>
    <property type="match status" value="1"/>
</dbReference>
<keyword evidence="2" id="KW-0472">Membrane</keyword>
<feature type="transmembrane region" description="Helical" evidence="2">
    <location>
        <begin position="285"/>
        <end position="310"/>
    </location>
</feature>
<dbReference type="GO" id="GO:0005739">
    <property type="term" value="C:mitochondrion"/>
    <property type="evidence" value="ECO:0007669"/>
    <property type="project" value="TreeGrafter"/>
</dbReference>
<reference evidence="4" key="1">
    <citation type="submission" date="2020-11" db="EMBL/GenBank/DDBJ databases">
        <authorList>
            <consortium name="DOE Joint Genome Institute"/>
            <person name="Ahrendt S."/>
            <person name="Riley R."/>
            <person name="Andreopoulos W."/>
            <person name="LaButti K."/>
            <person name="Pangilinan J."/>
            <person name="Ruiz-duenas F.J."/>
            <person name="Barrasa J.M."/>
            <person name="Sanchez-Garcia M."/>
            <person name="Camarero S."/>
            <person name="Miyauchi S."/>
            <person name="Serrano A."/>
            <person name="Linde D."/>
            <person name="Babiker R."/>
            <person name="Drula E."/>
            <person name="Ayuso-Fernandez I."/>
            <person name="Pacheco R."/>
            <person name="Padilla G."/>
            <person name="Ferreira P."/>
            <person name="Barriuso J."/>
            <person name="Kellner H."/>
            <person name="Castanera R."/>
            <person name="Alfaro M."/>
            <person name="Ramirez L."/>
            <person name="Pisabarro A.G."/>
            <person name="Kuo A."/>
            <person name="Tritt A."/>
            <person name="Lipzen A."/>
            <person name="He G."/>
            <person name="Yan M."/>
            <person name="Ng V."/>
            <person name="Cullen D."/>
            <person name="Martin F."/>
            <person name="Rosso M.-N."/>
            <person name="Henrissat B."/>
            <person name="Hibbett D."/>
            <person name="Martinez A.T."/>
            <person name="Grigoriev I.V."/>
        </authorList>
    </citation>
    <scope>NUCLEOTIDE SEQUENCE</scope>
    <source>
        <strain evidence="4">AH 44721</strain>
    </source>
</reference>
<dbReference type="PANTHER" id="PTHR12286:SF5">
    <property type="entry name" value="SACCHAROPINE DEHYDROGENASE-LIKE OXIDOREDUCTASE"/>
    <property type="match status" value="1"/>
</dbReference>
<dbReference type="GO" id="GO:0005811">
    <property type="term" value="C:lipid droplet"/>
    <property type="evidence" value="ECO:0007669"/>
    <property type="project" value="TreeGrafter"/>
</dbReference>
<evidence type="ECO:0000259" key="3">
    <source>
        <dbReference type="Pfam" id="PF03435"/>
    </source>
</evidence>
<proteinExistence type="inferred from homology"/>
<comment type="caution">
    <text evidence="4">The sequence shown here is derived from an EMBL/GenBank/DDBJ whole genome shotgun (WGS) entry which is preliminary data.</text>
</comment>